<gene>
    <name evidence="3" type="ORF">J8N05_20090</name>
</gene>
<evidence type="ECO:0000256" key="1">
    <source>
        <dbReference type="SAM" id="MobiDB-lite"/>
    </source>
</evidence>
<sequence>MTVSELVGVWRLASFHDVDEDGNRKEGPLGPEPEGLLLYSAEGHVSVHMMRTRPSAPGGGSGDRPPQNYMSYAGTWRRSGDQVVHTLTLAPEPGWIGTDQVRDLRLDGATLTLHGDSLVGPRQRRVLVWRRVSEQAPSR</sequence>
<feature type="domain" description="Lipocalin-like" evidence="2">
    <location>
        <begin position="7"/>
        <end position="132"/>
    </location>
</feature>
<dbReference type="InterPro" id="IPR024311">
    <property type="entry name" value="Lipocalin-like"/>
</dbReference>
<evidence type="ECO:0000313" key="4">
    <source>
        <dbReference type="Proteomes" id="UP000677413"/>
    </source>
</evidence>
<dbReference type="EMBL" id="JAGPYQ010000001">
    <property type="protein sequence ID" value="MBQ0850481.1"/>
    <property type="molecule type" value="Genomic_DNA"/>
</dbReference>
<dbReference type="RefSeq" id="WP_210884685.1">
    <property type="nucleotide sequence ID" value="NZ_JAGPYQ010000001.1"/>
</dbReference>
<comment type="caution">
    <text evidence="3">The sequence shown here is derived from an EMBL/GenBank/DDBJ whole genome shotgun (WGS) entry which is preliminary data.</text>
</comment>
<accession>A0A941B7H3</accession>
<proteinExistence type="predicted"/>
<reference evidence="3 4" key="1">
    <citation type="submission" date="2021-04" db="EMBL/GenBank/DDBJ databases">
        <authorList>
            <person name="Tang X."/>
            <person name="Zhou X."/>
            <person name="Chen X."/>
            <person name="Cernava T."/>
            <person name="Zhang C."/>
        </authorList>
    </citation>
    <scope>NUCLEOTIDE SEQUENCE [LARGE SCALE GENOMIC DNA]</scope>
    <source>
        <strain evidence="3 4">BH-SS-21</strain>
    </source>
</reference>
<organism evidence="3 4">
    <name type="scientific">Streptomyces liliiviolaceus</name>
    <dbReference type="NCBI Taxonomy" id="2823109"/>
    <lineage>
        <taxon>Bacteria</taxon>
        <taxon>Bacillati</taxon>
        <taxon>Actinomycetota</taxon>
        <taxon>Actinomycetes</taxon>
        <taxon>Kitasatosporales</taxon>
        <taxon>Streptomycetaceae</taxon>
        <taxon>Streptomyces</taxon>
    </lineage>
</organism>
<protein>
    <submittedName>
        <fullName evidence="3">Lipocalin-like domain-containing protein</fullName>
    </submittedName>
</protein>
<name>A0A941B7H3_9ACTN</name>
<dbReference type="AlphaFoldDB" id="A0A941B7H3"/>
<keyword evidence="4" id="KW-1185">Reference proteome</keyword>
<dbReference type="Proteomes" id="UP000677413">
    <property type="component" value="Unassembled WGS sequence"/>
</dbReference>
<evidence type="ECO:0000313" key="3">
    <source>
        <dbReference type="EMBL" id="MBQ0850481.1"/>
    </source>
</evidence>
<evidence type="ECO:0000259" key="2">
    <source>
        <dbReference type="Pfam" id="PF13924"/>
    </source>
</evidence>
<feature type="region of interest" description="Disordered" evidence="1">
    <location>
        <begin position="50"/>
        <end position="73"/>
    </location>
</feature>
<dbReference type="Pfam" id="PF13924">
    <property type="entry name" value="Lipocalin_5"/>
    <property type="match status" value="1"/>
</dbReference>